<dbReference type="Proteomes" id="UP000760480">
    <property type="component" value="Unassembled WGS sequence"/>
</dbReference>
<evidence type="ECO:0000256" key="1">
    <source>
        <dbReference type="SAM" id="MobiDB-lite"/>
    </source>
</evidence>
<comment type="caution">
    <text evidence="3">The sequence shown here is derived from an EMBL/GenBank/DDBJ whole genome shotgun (WGS) entry which is preliminary data.</text>
</comment>
<reference evidence="3 4" key="1">
    <citation type="submission" date="2019-03" db="EMBL/GenBank/DDBJ databases">
        <title>Metabolic reconstructions from genomes of highly enriched 'Candidatus Accumulibacter' and 'Candidatus Competibacter' bioreactor populations.</title>
        <authorList>
            <person name="Annavajhala M.K."/>
            <person name="Welles L."/>
            <person name="Abbas B."/>
            <person name="Sorokin D."/>
            <person name="Park H."/>
            <person name="Van Loosdrecht M."/>
            <person name="Chandran K."/>
        </authorList>
    </citation>
    <scope>NUCLEOTIDE SEQUENCE [LARGE SCALE GENOMIC DNA]</scope>
    <source>
        <strain evidence="3 4">SBR_G</strain>
    </source>
</reference>
<dbReference type="InterPro" id="IPR000182">
    <property type="entry name" value="GNAT_dom"/>
</dbReference>
<proteinExistence type="predicted"/>
<dbReference type="InterPro" id="IPR016181">
    <property type="entry name" value="Acyl_CoA_acyltransferase"/>
</dbReference>
<evidence type="ECO:0000313" key="4">
    <source>
        <dbReference type="Proteomes" id="UP000760480"/>
    </source>
</evidence>
<evidence type="ECO:0000259" key="2">
    <source>
        <dbReference type="PROSITE" id="PS51186"/>
    </source>
</evidence>
<feature type="domain" description="N-acetyltransferase" evidence="2">
    <location>
        <begin position="68"/>
        <end position="236"/>
    </location>
</feature>
<name>A0ABX1TRN5_9GAMM</name>
<feature type="region of interest" description="Disordered" evidence="1">
    <location>
        <begin position="1"/>
        <end position="58"/>
    </location>
</feature>
<dbReference type="Gene3D" id="3.40.630.30">
    <property type="match status" value="1"/>
</dbReference>
<accession>A0ABX1TRN5</accession>
<dbReference type="SUPFAM" id="SSF55729">
    <property type="entry name" value="Acyl-CoA N-acyltransferases (Nat)"/>
    <property type="match status" value="1"/>
</dbReference>
<organism evidence="3 4">
    <name type="scientific">Candidatus Competibacter phosphatis</name>
    <dbReference type="NCBI Taxonomy" id="221280"/>
    <lineage>
        <taxon>Bacteria</taxon>
        <taxon>Pseudomonadati</taxon>
        <taxon>Pseudomonadota</taxon>
        <taxon>Gammaproteobacteria</taxon>
        <taxon>Candidatus Competibacteraceae</taxon>
        <taxon>Candidatus Competibacter</taxon>
    </lineage>
</organism>
<gene>
    <name evidence="3" type="ORF">E4P82_18590</name>
</gene>
<feature type="compositionally biased region" description="Basic and acidic residues" evidence="1">
    <location>
        <begin position="45"/>
        <end position="58"/>
    </location>
</feature>
<sequence length="245" mass="26326">MAGKGAGKSHSCHLNASDAGSTGWRRSGERGPVGACRAGGGLAGRSRDAVSREGTQEREEVELTVSDIILRDATAADWADVLALNQAHRPHVGALTPIGLRQLHEQAIYFRLAEATGTLVGFLIALDPLAEYGSLNFLWFKTRYERFVYIDRIAVVAAKRRCGIARHLYEDLERFAGARGFDLQGFEGGQDLSGCGSVGLVAQRQQAGHGYMRSVGIVGPLHGRLLGSTRMLAILSQLDLLGRGD</sequence>
<dbReference type="CDD" id="cd04301">
    <property type="entry name" value="NAT_SF"/>
    <property type="match status" value="1"/>
</dbReference>
<keyword evidence="4" id="KW-1185">Reference proteome</keyword>
<evidence type="ECO:0000313" key="3">
    <source>
        <dbReference type="EMBL" id="NMQ21020.1"/>
    </source>
</evidence>
<dbReference type="PROSITE" id="PS51186">
    <property type="entry name" value="GNAT"/>
    <property type="match status" value="1"/>
</dbReference>
<dbReference type="Pfam" id="PF00583">
    <property type="entry name" value="Acetyltransf_1"/>
    <property type="match status" value="1"/>
</dbReference>
<dbReference type="EMBL" id="SPMZ01000074">
    <property type="protein sequence ID" value="NMQ21020.1"/>
    <property type="molecule type" value="Genomic_DNA"/>
</dbReference>
<protein>
    <submittedName>
        <fullName evidence="3">GNAT family N-acetyltransferase</fullName>
    </submittedName>
</protein>